<proteinExistence type="predicted"/>
<dbReference type="EMBL" id="JAEHNR010000057">
    <property type="protein sequence ID" value="MBL1072311.1"/>
    <property type="molecule type" value="Genomic_DNA"/>
</dbReference>
<keyword evidence="4" id="KW-1185">Reference proteome</keyword>
<feature type="chain" id="PRO_5046502252" evidence="1">
    <location>
        <begin position="23"/>
        <end position="181"/>
    </location>
</feature>
<accession>A0ABS1LVR6</accession>
<dbReference type="InterPro" id="IPR025711">
    <property type="entry name" value="PepSY"/>
</dbReference>
<comment type="caution">
    <text evidence="3">The sequence shown here is derived from an EMBL/GenBank/DDBJ whole genome shotgun (WGS) entry which is preliminary data.</text>
</comment>
<evidence type="ECO:0000313" key="3">
    <source>
        <dbReference type="EMBL" id="MBL1072311.1"/>
    </source>
</evidence>
<keyword evidence="1" id="KW-0732">Signal</keyword>
<dbReference type="Pfam" id="PF03413">
    <property type="entry name" value="PepSY"/>
    <property type="match status" value="2"/>
</dbReference>
<dbReference type="Gene3D" id="3.10.450.40">
    <property type="match status" value="2"/>
</dbReference>
<evidence type="ECO:0000259" key="2">
    <source>
        <dbReference type="Pfam" id="PF03413"/>
    </source>
</evidence>
<name>A0ABS1LVR6_9LACO</name>
<dbReference type="RefSeq" id="WP_202018387.1">
    <property type="nucleotide sequence ID" value="NZ_JAEHNR010000057.1"/>
</dbReference>
<sequence length="181" mass="19914">MKTINLKKIAFAGAALIGLGTAAITTVNQNTEPTTVQAASSKIRVSQSTAVKKFRARYPSAKIDSINLEKERGRYVYEIEGFTSTREYDIKINASTGKMISAHSEAERNHNKKALNLSKTISRSTATKIAQKQVPGSKAIEWSLERDGSRTVWEVTVSKNGKKSEVKINALTKKVISVERD</sequence>
<organism evidence="3 4">
    <name type="scientific">Lactobacillus kitasatonis</name>
    <dbReference type="NCBI Taxonomy" id="237446"/>
    <lineage>
        <taxon>Bacteria</taxon>
        <taxon>Bacillati</taxon>
        <taxon>Bacillota</taxon>
        <taxon>Bacilli</taxon>
        <taxon>Lactobacillales</taxon>
        <taxon>Lactobacillaceae</taxon>
        <taxon>Lactobacillus</taxon>
    </lineage>
</organism>
<feature type="domain" description="PepSY" evidence="2">
    <location>
        <begin position="121"/>
        <end position="179"/>
    </location>
</feature>
<feature type="domain" description="PepSY" evidence="2">
    <location>
        <begin position="45"/>
        <end position="101"/>
    </location>
</feature>
<feature type="signal peptide" evidence="1">
    <location>
        <begin position="1"/>
        <end position="22"/>
    </location>
</feature>
<evidence type="ECO:0000313" key="4">
    <source>
        <dbReference type="Proteomes" id="UP000640912"/>
    </source>
</evidence>
<evidence type="ECO:0000256" key="1">
    <source>
        <dbReference type="SAM" id="SignalP"/>
    </source>
</evidence>
<gene>
    <name evidence="3" type="ORF">JEM47_07450</name>
</gene>
<dbReference type="Proteomes" id="UP000640912">
    <property type="component" value="Unassembled WGS sequence"/>
</dbReference>
<protein>
    <submittedName>
        <fullName evidence="3">PepSY domain-containing protein</fullName>
    </submittedName>
</protein>
<reference evidence="3 4" key="1">
    <citation type="journal article" date="2021" name="Microorganisms">
        <title>Dual Inhibition of Salmonella enterica and Clostridium perfringens by New Probiotic Candidates Isolated from Chicken Intestinal Mucosa.</title>
        <authorList>
            <person name="Lone A."/>
            <person name="Mottawea W."/>
            <person name="Ait Chait Y."/>
            <person name="Hammami R."/>
        </authorList>
    </citation>
    <scope>NUCLEOTIDE SEQUENCE [LARGE SCALE GENOMIC DNA]</scope>
    <source>
        <strain evidence="3 4">A12</strain>
    </source>
</reference>